<name>R7QQT1_CHOCR</name>
<dbReference type="RefSeq" id="XP_005710135.1">
    <property type="nucleotide sequence ID" value="XM_005710078.1"/>
</dbReference>
<dbReference type="Gramene" id="CDF39841">
    <property type="protein sequence ID" value="CDF39841"/>
    <property type="gene ID" value="CHC_T00000446001"/>
</dbReference>
<protein>
    <submittedName>
        <fullName evidence="1">Uncharacterized protein</fullName>
    </submittedName>
</protein>
<gene>
    <name evidence="1" type="ORF">CHC_T00000446001</name>
</gene>
<evidence type="ECO:0000313" key="1">
    <source>
        <dbReference type="EMBL" id="CDF39841.1"/>
    </source>
</evidence>
<dbReference type="Proteomes" id="UP000012073">
    <property type="component" value="Unassembled WGS sequence"/>
</dbReference>
<dbReference type="AlphaFoldDB" id="R7QQT1"/>
<sequence length="146" mass="15836">MPCGKDPFWVCRNGLRCLRGVCVRTIARGRSCNIPGSVCAEGLSCVGNLGNKKCFMRKPVGMPCGKDPFWVCRHGLRCIKNVCVRTVNVGQECNSPEALCPEGTSCVGNEGNRKCFAKKEAGMRCGKDPFWVCRNGLRCAGGICKV</sequence>
<dbReference type="EMBL" id="HG002084">
    <property type="protein sequence ID" value="CDF39841.1"/>
    <property type="molecule type" value="Genomic_DNA"/>
</dbReference>
<proteinExistence type="predicted"/>
<keyword evidence="2" id="KW-1185">Reference proteome</keyword>
<dbReference type="GeneID" id="17317854"/>
<evidence type="ECO:0000313" key="2">
    <source>
        <dbReference type="Proteomes" id="UP000012073"/>
    </source>
</evidence>
<reference evidence="2" key="1">
    <citation type="journal article" date="2013" name="Proc. Natl. Acad. Sci. U.S.A.">
        <title>Genome structure and metabolic features in the red seaweed Chondrus crispus shed light on evolution of the Archaeplastida.</title>
        <authorList>
            <person name="Collen J."/>
            <person name="Porcel B."/>
            <person name="Carre W."/>
            <person name="Ball S.G."/>
            <person name="Chaparro C."/>
            <person name="Tonon T."/>
            <person name="Barbeyron T."/>
            <person name="Michel G."/>
            <person name="Noel B."/>
            <person name="Valentin K."/>
            <person name="Elias M."/>
            <person name="Artiguenave F."/>
            <person name="Arun A."/>
            <person name="Aury J.M."/>
            <person name="Barbosa-Neto J.F."/>
            <person name="Bothwell J.H."/>
            <person name="Bouget F.Y."/>
            <person name="Brillet L."/>
            <person name="Cabello-Hurtado F."/>
            <person name="Capella-Gutierrez S."/>
            <person name="Charrier B."/>
            <person name="Cladiere L."/>
            <person name="Cock J.M."/>
            <person name="Coelho S.M."/>
            <person name="Colleoni C."/>
            <person name="Czjzek M."/>
            <person name="Da Silva C."/>
            <person name="Delage L."/>
            <person name="Denoeud F."/>
            <person name="Deschamps P."/>
            <person name="Dittami S.M."/>
            <person name="Gabaldon T."/>
            <person name="Gachon C.M."/>
            <person name="Groisillier A."/>
            <person name="Herve C."/>
            <person name="Jabbari K."/>
            <person name="Katinka M."/>
            <person name="Kloareg B."/>
            <person name="Kowalczyk N."/>
            <person name="Labadie K."/>
            <person name="Leblanc C."/>
            <person name="Lopez P.J."/>
            <person name="McLachlan D.H."/>
            <person name="Meslet-Cladiere L."/>
            <person name="Moustafa A."/>
            <person name="Nehr Z."/>
            <person name="Nyvall Collen P."/>
            <person name="Panaud O."/>
            <person name="Partensky F."/>
            <person name="Poulain J."/>
            <person name="Rensing S.A."/>
            <person name="Rousvoal S."/>
            <person name="Samson G."/>
            <person name="Symeonidi A."/>
            <person name="Weissenbach J."/>
            <person name="Zambounis A."/>
            <person name="Wincker P."/>
            <person name="Boyen C."/>
        </authorList>
    </citation>
    <scope>NUCLEOTIDE SEQUENCE [LARGE SCALE GENOMIC DNA]</scope>
    <source>
        <strain evidence="2">cv. Stackhouse</strain>
    </source>
</reference>
<dbReference type="Gene3D" id="2.10.80.20">
    <property type="match status" value="3"/>
</dbReference>
<dbReference type="KEGG" id="ccp:CHC_T00000446001"/>
<accession>R7QQT1</accession>
<organism evidence="1 2">
    <name type="scientific">Chondrus crispus</name>
    <name type="common">Carrageen Irish moss</name>
    <name type="synonym">Polymorpha crispa</name>
    <dbReference type="NCBI Taxonomy" id="2769"/>
    <lineage>
        <taxon>Eukaryota</taxon>
        <taxon>Rhodophyta</taxon>
        <taxon>Florideophyceae</taxon>
        <taxon>Rhodymeniophycidae</taxon>
        <taxon>Gigartinales</taxon>
        <taxon>Gigartinaceae</taxon>
        <taxon>Chondrus</taxon>
    </lineage>
</organism>
<dbReference type="OrthoDB" id="7278554at2759"/>
<dbReference type="InterPro" id="IPR053741">
    <property type="entry name" value="Ser_Fungal_Prot_Inhib_sf"/>
</dbReference>